<gene>
    <name evidence="7" type="ORF">C1I64_03065</name>
</gene>
<feature type="transmembrane region" description="Helical" evidence="6">
    <location>
        <begin position="6"/>
        <end position="26"/>
    </location>
</feature>
<feature type="transmembrane region" description="Helical" evidence="6">
    <location>
        <begin position="104"/>
        <end position="124"/>
    </location>
</feature>
<dbReference type="NCBIfam" id="NF041756">
    <property type="entry name" value="EfeU"/>
    <property type="match status" value="1"/>
</dbReference>
<dbReference type="KEGG" id="rfs:C1I64_03065"/>
<feature type="transmembrane region" description="Helical" evidence="6">
    <location>
        <begin position="38"/>
        <end position="58"/>
    </location>
</feature>
<evidence type="ECO:0000256" key="6">
    <source>
        <dbReference type="SAM" id="Phobius"/>
    </source>
</evidence>
<keyword evidence="4 6" id="KW-1133">Transmembrane helix</keyword>
<keyword evidence="5 6" id="KW-0472">Membrane</keyword>
<feature type="transmembrane region" description="Helical" evidence="6">
    <location>
        <begin position="150"/>
        <end position="171"/>
    </location>
</feature>
<accession>A0A3T0SY02</accession>
<dbReference type="GO" id="GO:0033573">
    <property type="term" value="C:high-affinity iron permease complex"/>
    <property type="evidence" value="ECO:0007669"/>
    <property type="project" value="InterPro"/>
</dbReference>
<dbReference type="Pfam" id="PF03239">
    <property type="entry name" value="FTR1"/>
    <property type="match status" value="1"/>
</dbReference>
<sequence length="288" mass="30129">MLANYLIGLREGLEAGLVVGILVAYLTKLQRRDVLPRLWTGIAAAVVLSLVTGAILTWGPYGLSFTAQELLGGGLSLLAVGLVTWMIFWMGANARSLKGELESKLDAAVSGSALGIVVLGFVSVGREGIETALFVWASVSSSSASSASNAWVGTIGAFLGILSAVVASYLIFRGFVRIDLGRFFTWTGGFLIVVAAGVLLYGVGDLQEAALLPGWGTPLFDLGPILPATVAAVLGGLFNYTPEPTALQFSAWLLYLVVVGSLFVRQVRSRRPRRGSAAPVTAPVATSV</sequence>
<evidence type="ECO:0000256" key="1">
    <source>
        <dbReference type="ARBA" id="ARBA00004141"/>
    </source>
</evidence>
<evidence type="ECO:0000256" key="2">
    <source>
        <dbReference type="ARBA" id="ARBA00008333"/>
    </source>
</evidence>
<proteinExistence type="inferred from homology"/>
<feature type="transmembrane region" description="Helical" evidence="6">
    <location>
        <begin position="70"/>
        <end position="92"/>
    </location>
</feature>
<comment type="subcellular location">
    <subcellularLocation>
        <location evidence="1">Membrane</location>
        <topology evidence="1">Multi-pass membrane protein</topology>
    </subcellularLocation>
</comment>
<dbReference type="PANTHER" id="PTHR31632">
    <property type="entry name" value="IRON TRANSPORTER FTH1"/>
    <property type="match status" value="1"/>
</dbReference>
<evidence type="ECO:0000313" key="8">
    <source>
        <dbReference type="Proteomes" id="UP000285317"/>
    </source>
</evidence>
<dbReference type="EMBL" id="CP028137">
    <property type="protein sequence ID" value="AZZ51122.1"/>
    <property type="molecule type" value="Genomic_DNA"/>
</dbReference>
<protein>
    <submittedName>
        <fullName evidence="7">High-affinity Fe2+/Pb2+ permease</fullName>
    </submittedName>
</protein>
<evidence type="ECO:0000256" key="3">
    <source>
        <dbReference type="ARBA" id="ARBA00022692"/>
    </source>
</evidence>
<name>A0A3T0SY02_9MICO</name>
<reference evidence="7 8" key="1">
    <citation type="submission" date="2018-03" db="EMBL/GenBank/DDBJ databases">
        <title>Bacteriophage NCPPB3778 and a type I-E CRISPR drive the evolution of the US Biological Select Agent, Rathayibacter toxicus.</title>
        <authorList>
            <person name="Davis E.W.II."/>
            <person name="Tabima J.F."/>
            <person name="Weisberg A.J."/>
            <person name="Dantas Lopes L."/>
            <person name="Wiseman M.S."/>
            <person name="Wiseman M.S."/>
            <person name="Pupko T."/>
            <person name="Belcher M.S."/>
            <person name="Sechler A.J."/>
            <person name="Tancos M.A."/>
            <person name="Schroeder B.K."/>
            <person name="Murray T.D."/>
            <person name="Luster D.G."/>
            <person name="Schneider W.L."/>
            <person name="Rogers E."/>
            <person name="Andreote F.D."/>
            <person name="Grunwald N.J."/>
            <person name="Putnam M.L."/>
            <person name="Chang J.H."/>
        </authorList>
    </citation>
    <scope>NUCLEOTIDE SEQUENCE [LARGE SCALE GENOMIC DNA]</scope>
    <source>
        <strain evidence="7 8">DSM 15932</strain>
    </source>
</reference>
<evidence type="ECO:0000256" key="5">
    <source>
        <dbReference type="ARBA" id="ARBA00023136"/>
    </source>
</evidence>
<organism evidence="7 8">
    <name type="scientific">Rathayibacter festucae DSM 15932</name>
    <dbReference type="NCBI Taxonomy" id="1328866"/>
    <lineage>
        <taxon>Bacteria</taxon>
        <taxon>Bacillati</taxon>
        <taxon>Actinomycetota</taxon>
        <taxon>Actinomycetes</taxon>
        <taxon>Micrococcales</taxon>
        <taxon>Microbacteriaceae</taxon>
        <taxon>Rathayibacter</taxon>
    </lineage>
</organism>
<dbReference type="GO" id="GO:0015093">
    <property type="term" value="F:ferrous iron transmembrane transporter activity"/>
    <property type="evidence" value="ECO:0007669"/>
    <property type="project" value="TreeGrafter"/>
</dbReference>
<dbReference type="PANTHER" id="PTHR31632:SF2">
    <property type="entry name" value="PLASMA MEMBRANE IRON PERMEASE"/>
    <property type="match status" value="1"/>
</dbReference>
<evidence type="ECO:0000256" key="4">
    <source>
        <dbReference type="ARBA" id="ARBA00022989"/>
    </source>
</evidence>
<keyword evidence="3 6" id="KW-0812">Transmembrane</keyword>
<feature type="transmembrane region" description="Helical" evidence="6">
    <location>
        <begin position="183"/>
        <end position="203"/>
    </location>
</feature>
<dbReference type="InterPro" id="IPR004923">
    <property type="entry name" value="FTR1/Fip1/EfeU"/>
</dbReference>
<evidence type="ECO:0000313" key="7">
    <source>
        <dbReference type="EMBL" id="AZZ51122.1"/>
    </source>
</evidence>
<feature type="transmembrane region" description="Helical" evidence="6">
    <location>
        <begin position="246"/>
        <end position="264"/>
    </location>
</feature>
<dbReference type="Proteomes" id="UP000285317">
    <property type="component" value="Chromosome"/>
</dbReference>
<comment type="similarity">
    <text evidence="2">Belongs to the oxidase-dependent Fe transporter (OFeT) (TC 9.A.10.1) family.</text>
</comment>
<dbReference type="AlphaFoldDB" id="A0A3T0SY02"/>